<gene>
    <name evidence="1" type="ORF">SAMN04488021_12016</name>
</gene>
<dbReference type="Proteomes" id="UP000183635">
    <property type="component" value="Unassembled WGS sequence"/>
</dbReference>
<evidence type="ECO:0000313" key="1">
    <source>
        <dbReference type="EMBL" id="SFH58485.1"/>
    </source>
</evidence>
<evidence type="ECO:0000313" key="2">
    <source>
        <dbReference type="Proteomes" id="UP000183635"/>
    </source>
</evidence>
<keyword evidence="2" id="KW-1185">Reference proteome</keyword>
<dbReference type="STRING" id="34004.SAMN04488021_12016"/>
<reference evidence="1 2" key="1">
    <citation type="submission" date="2016-10" db="EMBL/GenBank/DDBJ databases">
        <authorList>
            <person name="de Groot N.N."/>
        </authorList>
    </citation>
    <scope>NUCLEOTIDE SEQUENCE [LARGE SCALE GENOMIC DNA]</scope>
    <source>
        <strain evidence="1 2">DSM 8537</strain>
    </source>
</reference>
<dbReference type="OrthoDB" id="7827015at2"/>
<proteinExistence type="predicted"/>
<accession>A0A1I3B839</accession>
<sequence>MAMRPRKWIERKTRERALRHWADLAETAEALGPGRLRSLRDEALGLRASLDRFLIRADRRAVRSRAALDALHLPGGTDWRWRPGFMAAQISPRGVAGPEPGGTLGDGAAIWHDCPERALILEQVANLGATDLSPFGIRLEVFGFSGSFLSLSIDLPTSALQGLTRSHVLRLETGILAERALNVYARLNIGHGPNIEEMTLQLHRFEPGQPVQQVTEFDLAYTQMNEKRLEKIWLDLIFESPRMNAVEIRDLFFSRHLRAEL</sequence>
<dbReference type="EMBL" id="FOPU01000020">
    <property type="protein sequence ID" value="SFH58485.1"/>
    <property type="molecule type" value="Genomic_DNA"/>
</dbReference>
<dbReference type="Pfam" id="PF20086">
    <property type="entry name" value="DUF6478"/>
    <property type="match status" value="1"/>
</dbReference>
<protein>
    <submittedName>
        <fullName evidence="1">Uncharacterized protein</fullName>
    </submittedName>
</protein>
<name>A0A1I3B839_9RHOB</name>
<organism evidence="1 2">
    <name type="scientific">Paracoccus aminovorans</name>
    <dbReference type="NCBI Taxonomy" id="34004"/>
    <lineage>
        <taxon>Bacteria</taxon>
        <taxon>Pseudomonadati</taxon>
        <taxon>Pseudomonadota</taxon>
        <taxon>Alphaproteobacteria</taxon>
        <taxon>Rhodobacterales</taxon>
        <taxon>Paracoccaceae</taxon>
        <taxon>Paracoccus</taxon>
    </lineage>
</organism>
<dbReference type="RefSeq" id="WP_074968370.1">
    <property type="nucleotide sequence ID" value="NZ_CBCRYP010000021.1"/>
</dbReference>
<dbReference type="InterPro" id="IPR045514">
    <property type="entry name" value="DUF6478"/>
</dbReference>
<dbReference type="AlphaFoldDB" id="A0A1I3B839"/>